<dbReference type="EMBL" id="JAGXTP010000001">
    <property type="protein sequence ID" value="MBS3847762.1"/>
    <property type="molecule type" value="Genomic_DNA"/>
</dbReference>
<evidence type="ECO:0000313" key="2">
    <source>
        <dbReference type="EMBL" id="MBS3847762.1"/>
    </source>
</evidence>
<evidence type="ECO:0000313" key="3">
    <source>
        <dbReference type="Proteomes" id="UP000678281"/>
    </source>
</evidence>
<name>A0A942I5C7_9HYPH</name>
<dbReference type="AlphaFoldDB" id="A0A942I5C7"/>
<dbReference type="InterPro" id="IPR032347">
    <property type="entry name" value="DUF4864"/>
</dbReference>
<sequence length="138" mass="14777">MRISVALVLVLASLMPSVAQDDQVPWQSTVTGQIEAFRAEDGAAALALAGEGFREQFEGQPEAFYAAIVLSGYQPVVQSRSHSFGKFTRVSETVVAQAVLLVGPDQGLYEALYQLSNEPGEGWRVLGVALRKQPGIGI</sequence>
<feature type="signal peptide" evidence="1">
    <location>
        <begin position="1"/>
        <end position="19"/>
    </location>
</feature>
<dbReference type="Proteomes" id="UP000678281">
    <property type="component" value="Unassembled WGS sequence"/>
</dbReference>
<dbReference type="RefSeq" id="WP_212657360.1">
    <property type="nucleotide sequence ID" value="NZ_JAGXTP010000001.1"/>
</dbReference>
<reference evidence="2" key="1">
    <citation type="submission" date="2021-04" db="EMBL/GenBank/DDBJ databases">
        <title>Devosia litorisediminis sp. nov., isolated from a sand dune.</title>
        <authorList>
            <person name="Park S."/>
            <person name="Yoon J.-H."/>
        </authorList>
    </citation>
    <scope>NUCLEOTIDE SEQUENCE</scope>
    <source>
        <strain evidence="2">BSSL-BM10</strain>
    </source>
</reference>
<dbReference type="Pfam" id="PF16156">
    <property type="entry name" value="DUF4864"/>
    <property type="match status" value="1"/>
</dbReference>
<protein>
    <submittedName>
        <fullName evidence="2">DUF4864 domain-containing protein</fullName>
    </submittedName>
</protein>
<comment type="caution">
    <text evidence="2">The sequence shown here is derived from an EMBL/GenBank/DDBJ whole genome shotgun (WGS) entry which is preliminary data.</text>
</comment>
<gene>
    <name evidence="2" type="ORF">KD146_03525</name>
</gene>
<feature type="chain" id="PRO_5036853925" evidence="1">
    <location>
        <begin position="20"/>
        <end position="138"/>
    </location>
</feature>
<proteinExistence type="predicted"/>
<accession>A0A942I5C7</accession>
<keyword evidence="3" id="KW-1185">Reference proteome</keyword>
<keyword evidence="1" id="KW-0732">Signal</keyword>
<organism evidence="2 3">
    <name type="scientific">Devosia litorisediminis</name>
    <dbReference type="NCBI Taxonomy" id="2829817"/>
    <lineage>
        <taxon>Bacteria</taxon>
        <taxon>Pseudomonadati</taxon>
        <taxon>Pseudomonadota</taxon>
        <taxon>Alphaproteobacteria</taxon>
        <taxon>Hyphomicrobiales</taxon>
        <taxon>Devosiaceae</taxon>
        <taxon>Devosia</taxon>
    </lineage>
</organism>
<evidence type="ECO:0000256" key="1">
    <source>
        <dbReference type="SAM" id="SignalP"/>
    </source>
</evidence>